<organism evidence="2 3">
    <name type="scientific">Flavobacterium okayamense</name>
    <dbReference type="NCBI Taxonomy" id="2830782"/>
    <lineage>
        <taxon>Bacteria</taxon>
        <taxon>Pseudomonadati</taxon>
        <taxon>Bacteroidota</taxon>
        <taxon>Flavobacteriia</taxon>
        <taxon>Flavobacteriales</taxon>
        <taxon>Flavobacteriaceae</taxon>
        <taxon>Flavobacterium</taxon>
    </lineage>
</organism>
<feature type="domain" description="Response regulatory" evidence="1">
    <location>
        <begin position="6"/>
        <end position="132"/>
    </location>
</feature>
<evidence type="ECO:0000259" key="1">
    <source>
        <dbReference type="SMART" id="SM00448"/>
    </source>
</evidence>
<dbReference type="EMBL" id="AP024749">
    <property type="protein sequence ID" value="BCY27750.1"/>
    <property type="molecule type" value="Genomic_DNA"/>
</dbReference>
<dbReference type="Gene3D" id="3.40.50.2300">
    <property type="match status" value="1"/>
</dbReference>
<evidence type="ECO:0000313" key="3">
    <source>
        <dbReference type="Proteomes" id="UP000825258"/>
    </source>
</evidence>
<dbReference type="SUPFAM" id="SSF52172">
    <property type="entry name" value="CheY-like"/>
    <property type="match status" value="1"/>
</dbReference>
<dbReference type="InterPro" id="IPR051015">
    <property type="entry name" value="EvgA-like"/>
</dbReference>
<keyword evidence="3" id="KW-1185">Reference proteome</keyword>
<gene>
    <name evidence="2" type="ORF">KK2020170_06180</name>
</gene>
<dbReference type="RefSeq" id="WP_221259355.1">
    <property type="nucleotide sequence ID" value="NZ_AP024749.1"/>
</dbReference>
<sequence>MEENKLNIFMIDDHPMIIEGYKSILSFNEMGLTFNYTTAFSCKEAYQVLQKSTISTFDVVFLDLSLPPYEEEKILSGEDLAAIIKQKLPETKIIILTSHAEAFMLYDLKKKIKPNGLLVKSDFSAEELLSAFEHIIQGKIYESKTVSEGINEILSTGSNNVLLDEQNREIIRLLSQGVLTKNIPQYLNLGQSAVDKRKAQIKECFSIVGGSDEDIVREAKKHGFI</sequence>
<dbReference type="Proteomes" id="UP000825258">
    <property type="component" value="Chromosome"/>
</dbReference>
<keyword evidence="2" id="KW-0238">DNA-binding</keyword>
<dbReference type="InterPro" id="IPR001789">
    <property type="entry name" value="Sig_transdc_resp-reg_receiver"/>
</dbReference>
<dbReference type="GO" id="GO:0003677">
    <property type="term" value="F:DNA binding"/>
    <property type="evidence" value="ECO:0007669"/>
    <property type="project" value="UniProtKB-KW"/>
</dbReference>
<evidence type="ECO:0000313" key="2">
    <source>
        <dbReference type="EMBL" id="BCY27750.1"/>
    </source>
</evidence>
<proteinExistence type="predicted"/>
<dbReference type="PANTHER" id="PTHR45566:SF2">
    <property type="entry name" value="NARL SUBFAMILY"/>
    <property type="match status" value="1"/>
</dbReference>
<reference evidence="2 3" key="1">
    <citation type="submission" date="2021-06" db="EMBL/GenBank/DDBJ databases">
        <title>Whole genome sequences of Flavobacterium sp. KK2020170 and assembly.</title>
        <authorList>
            <person name="Kitahara K."/>
            <person name="Miyoshi S."/>
            <person name="Uesaka K."/>
        </authorList>
    </citation>
    <scope>NUCLEOTIDE SEQUENCE [LARGE SCALE GENOMIC DNA]</scope>
    <source>
        <strain evidence="2 3">KK2020170</strain>
    </source>
</reference>
<dbReference type="SMART" id="SM00448">
    <property type="entry name" value="REC"/>
    <property type="match status" value="1"/>
</dbReference>
<name>A0ABM7S471_9FLAO</name>
<accession>A0ABM7S471</accession>
<dbReference type="Pfam" id="PF00072">
    <property type="entry name" value="Response_reg"/>
    <property type="match status" value="1"/>
</dbReference>
<dbReference type="PANTHER" id="PTHR45566">
    <property type="entry name" value="HTH-TYPE TRANSCRIPTIONAL REGULATOR YHJB-RELATED"/>
    <property type="match status" value="1"/>
</dbReference>
<dbReference type="InterPro" id="IPR011006">
    <property type="entry name" value="CheY-like_superfamily"/>
</dbReference>
<protein>
    <submittedName>
        <fullName evidence="2">DNA-binding response regulator</fullName>
    </submittedName>
</protein>